<dbReference type="SUPFAM" id="SSF50249">
    <property type="entry name" value="Nucleic acid-binding proteins"/>
    <property type="match status" value="1"/>
</dbReference>
<dbReference type="InterPro" id="IPR012340">
    <property type="entry name" value="NA-bd_OB-fold"/>
</dbReference>
<feature type="domain" description="RNB" evidence="1">
    <location>
        <begin position="285"/>
        <end position="625"/>
    </location>
</feature>
<dbReference type="RefSeq" id="WP_309540300.1">
    <property type="nucleotide sequence ID" value="NZ_CP133659.1"/>
</dbReference>
<dbReference type="InterPro" id="IPR050180">
    <property type="entry name" value="RNR_Ribonuclease"/>
</dbReference>
<dbReference type="Proteomes" id="UP001180616">
    <property type="component" value="Chromosome"/>
</dbReference>
<organism evidence="2 3">
    <name type="scientific">Nitratidesulfovibrio liaohensis</name>
    <dbReference type="NCBI Taxonomy" id="2604158"/>
    <lineage>
        <taxon>Bacteria</taxon>
        <taxon>Pseudomonadati</taxon>
        <taxon>Thermodesulfobacteriota</taxon>
        <taxon>Desulfovibrionia</taxon>
        <taxon>Desulfovibrionales</taxon>
        <taxon>Desulfovibrionaceae</taxon>
        <taxon>Nitratidesulfovibrio</taxon>
    </lineage>
</organism>
<name>A0ABY9QXG3_9BACT</name>
<gene>
    <name evidence="2" type="ORF">KPS_002186</name>
</gene>
<dbReference type="EMBL" id="CP133659">
    <property type="protein sequence ID" value="WMW64194.1"/>
    <property type="molecule type" value="Genomic_DNA"/>
</dbReference>
<accession>A0ABY9QXG3</accession>
<dbReference type="InterPro" id="IPR001900">
    <property type="entry name" value="RNase_II/R"/>
</dbReference>
<dbReference type="SMART" id="SM00955">
    <property type="entry name" value="RNB"/>
    <property type="match status" value="1"/>
</dbReference>
<reference evidence="2" key="1">
    <citation type="submission" date="2023-09" db="EMBL/GenBank/DDBJ databases">
        <authorList>
            <consortium name="CW5 consortium"/>
            <person name="Lu C.-W."/>
        </authorList>
    </citation>
    <scope>NUCLEOTIDE SEQUENCE</scope>
    <source>
        <strain evidence="2">KPS</strain>
    </source>
</reference>
<proteinExistence type="predicted"/>
<evidence type="ECO:0000259" key="1">
    <source>
        <dbReference type="SMART" id="SM00955"/>
    </source>
</evidence>
<keyword evidence="3" id="KW-1185">Reference proteome</keyword>
<dbReference type="PANTHER" id="PTHR23355:SF9">
    <property type="entry name" value="DIS3-LIKE EXONUCLEASE 2"/>
    <property type="match status" value="1"/>
</dbReference>
<dbReference type="Pfam" id="PF00773">
    <property type="entry name" value="RNB"/>
    <property type="match status" value="1"/>
</dbReference>
<evidence type="ECO:0000313" key="2">
    <source>
        <dbReference type="EMBL" id="WMW64194.1"/>
    </source>
</evidence>
<sequence length="735" mass="81002">MAAPSGIVRYPGPGCIVEFMQGNRPITAWVLEEQAGKLRLLLANRRETKLTTNRLLPWSGPVYSGEYGRQQIIDLLELHRQRRDDRETALDPLELWSMAQGEVDRASLEWFAELLWEAPEVDDLAALGRAMLACKTHFKFQPPDFEVYTAEKVDARLAEQEATRQREALVAAGHEFVRVLWDVHSRRRTLPLENSPERPAPDIAEQLAALVMTRLADPDEHDSEAVWKQVTKGLPDDPHLALHLAKTWGLVPEHHNFWMDRAGYDPGNAWAASHADDIAALRAAVESARSQPLATPFISIDSATTRDIDDAFHIEARGDGGFRLWLALACPALAWPYGSELDKAVLRRATSIYLPEATHHMLPEELGIGFFSLLAGQDRPALVLTMEVAPDGELQSCVPSGAWVNLAANLTYEACEACLAAVAPPQAAPNPDDDLLAAMLAGDPDADAAAPAAAAAPLPLPDNAAAAHAEQLAVADRLARALQSHRIGRGAVIIERDDPKVTLSGEGSATIVNIADQPVTPRSQSIVAEMMILANAGVARWAGENRVALLHRTQDVGIPREYAGVWRAPHEVARVVKALASSLLETSPRPHAGIGVPAYSPVTSPLRRYPDLINETRVLHALATGQGRWTREELDAMLPLLNARLDAAGQVQRFRPRYWKLLHFRQKGDKTWWHAVVTEENDAFVTVSLPREQLFLRGRRSTFGDKVNPGQHFRVRVGKIHPLNNEIQILDAEEE</sequence>
<protein>
    <submittedName>
        <fullName evidence="2">Ribonuclease catalytic domain-containing protein</fullName>
    </submittedName>
</protein>
<evidence type="ECO:0000313" key="3">
    <source>
        <dbReference type="Proteomes" id="UP001180616"/>
    </source>
</evidence>
<dbReference type="PANTHER" id="PTHR23355">
    <property type="entry name" value="RIBONUCLEASE"/>
    <property type="match status" value="1"/>
</dbReference>